<evidence type="ECO:0000313" key="4">
    <source>
        <dbReference type="EMBL" id="RWS18592.1"/>
    </source>
</evidence>
<dbReference type="EMBL" id="NCKV01037352">
    <property type="protein sequence ID" value="RWS18592.1"/>
    <property type="molecule type" value="Genomic_DNA"/>
</dbReference>
<dbReference type="VEuPathDB" id="VectorBase:LDEU013448"/>
<keyword evidence="5" id="KW-1185">Reference proteome</keyword>
<evidence type="ECO:0000313" key="5">
    <source>
        <dbReference type="Proteomes" id="UP000288716"/>
    </source>
</evidence>
<dbReference type="PANTHER" id="PTHR37984:SF5">
    <property type="entry name" value="PROTEIN NYNRIN-LIKE"/>
    <property type="match status" value="1"/>
</dbReference>
<dbReference type="STRING" id="299467.A0A443RTF8"/>
<dbReference type="AlphaFoldDB" id="A0A443RTF8"/>
<dbReference type="GO" id="GO:0003964">
    <property type="term" value="F:RNA-directed DNA polymerase activity"/>
    <property type="evidence" value="ECO:0007669"/>
    <property type="project" value="UniProtKB-EC"/>
</dbReference>
<dbReference type="FunFam" id="3.30.70.270:FF:000020">
    <property type="entry name" value="Transposon Tf2-6 polyprotein-like Protein"/>
    <property type="match status" value="1"/>
</dbReference>
<feature type="non-terminal residue" evidence="4">
    <location>
        <position position="135"/>
    </location>
</feature>
<accession>A0A443RTF8</accession>
<dbReference type="OrthoDB" id="6515931at2759"/>
<dbReference type="InterPro" id="IPR043502">
    <property type="entry name" value="DNA/RNA_pol_sf"/>
</dbReference>
<dbReference type="SUPFAM" id="SSF56672">
    <property type="entry name" value="DNA/RNA polymerases"/>
    <property type="match status" value="1"/>
</dbReference>
<dbReference type="InterPro" id="IPR050951">
    <property type="entry name" value="Retrovirus_Pol_polyprotein"/>
</dbReference>
<dbReference type="PANTHER" id="PTHR37984">
    <property type="entry name" value="PROTEIN CBG26694"/>
    <property type="match status" value="1"/>
</dbReference>
<feature type="domain" description="Reverse transcriptase/retrotransposon-derived protein RNase H-like" evidence="3">
    <location>
        <begin position="83"/>
        <end position="133"/>
    </location>
</feature>
<evidence type="ECO:0000256" key="2">
    <source>
        <dbReference type="ARBA" id="ARBA00023268"/>
    </source>
</evidence>
<evidence type="ECO:0000259" key="3">
    <source>
        <dbReference type="Pfam" id="PF17919"/>
    </source>
</evidence>
<dbReference type="InterPro" id="IPR041577">
    <property type="entry name" value="RT_RNaseH_2"/>
</dbReference>
<keyword evidence="2" id="KW-0511">Multifunctional enzyme</keyword>
<proteinExistence type="predicted"/>
<name>A0A443RTF8_9ACAR</name>
<reference evidence="4 5" key="1">
    <citation type="journal article" date="2018" name="Gigascience">
        <title>Genomes of trombidid mites reveal novel predicted allergens and laterally-transferred genes associated with secondary metabolism.</title>
        <authorList>
            <person name="Dong X."/>
            <person name="Chaisiri K."/>
            <person name="Xia D."/>
            <person name="Armstrong S.D."/>
            <person name="Fang Y."/>
            <person name="Donnelly M.J."/>
            <person name="Kadowaki T."/>
            <person name="McGarry J.W."/>
            <person name="Darby A.C."/>
            <person name="Makepeace B.L."/>
        </authorList>
    </citation>
    <scope>NUCLEOTIDE SEQUENCE [LARGE SCALE GENOMIC DNA]</scope>
    <source>
        <strain evidence="4">UoL-UT</strain>
    </source>
</reference>
<gene>
    <name evidence="4" type="ORF">B4U80_06799</name>
</gene>
<dbReference type="Proteomes" id="UP000288716">
    <property type="component" value="Unassembled WGS sequence"/>
</dbReference>
<dbReference type="Gene3D" id="3.30.70.270">
    <property type="match status" value="1"/>
</dbReference>
<protein>
    <recommendedName>
        <fullName evidence="1">RNA-directed DNA polymerase</fullName>
        <ecNumber evidence="1">2.7.7.49</ecNumber>
    </recommendedName>
</protein>
<comment type="caution">
    <text evidence="4">The sequence shown here is derived from an EMBL/GenBank/DDBJ whole genome shotgun (WGS) entry which is preliminary data.</text>
</comment>
<sequence>MQPSKCRFGYFEAQFLGHIVSKEGIKTDPKIIDAVQEFKPPKNLKQLRSFLGLTNYYRKFVSNYTNIVKSLYELLQKDVPFEWSKECQTAFESLKEKLITAPVLVHFSEKHPVVIHTDASGYGIGAVIAHIINNK</sequence>
<dbReference type="InterPro" id="IPR043128">
    <property type="entry name" value="Rev_trsase/Diguanyl_cyclase"/>
</dbReference>
<dbReference type="EC" id="2.7.7.49" evidence="1"/>
<evidence type="ECO:0000256" key="1">
    <source>
        <dbReference type="ARBA" id="ARBA00012493"/>
    </source>
</evidence>
<organism evidence="4 5">
    <name type="scientific">Leptotrombidium deliense</name>
    <dbReference type="NCBI Taxonomy" id="299467"/>
    <lineage>
        <taxon>Eukaryota</taxon>
        <taxon>Metazoa</taxon>
        <taxon>Ecdysozoa</taxon>
        <taxon>Arthropoda</taxon>
        <taxon>Chelicerata</taxon>
        <taxon>Arachnida</taxon>
        <taxon>Acari</taxon>
        <taxon>Acariformes</taxon>
        <taxon>Trombidiformes</taxon>
        <taxon>Prostigmata</taxon>
        <taxon>Anystina</taxon>
        <taxon>Parasitengona</taxon>
        <taxon>Trombiculoidea</taxon>
        <taxon>Trombiculidae</taxon>
        <taxon>Leptotrombidium</taxon>
    </lineage>
</organism>
<dbReference type="Pfam" id="PF17919">
    <property type="entry name" value="RT_RNaseH_2"/>
    <property type="match status" value="1"/>
</dbReference>